<dbReference type="RefSeq" id="WP_051483628.1">
    <property type="nucleotide sequence ID" value="NZ_HG917868.1"/>
</dbReference>
<reference evidence="3 4" key="1">
    <citation type="submission" date="2013-11" db="EMBL/GenBank/DDBJ databases">
        <title>Complete genome sequence of Clostridum sp. M2/40.</title>
        <authorList>
            <person name="Wibberg D."/>
            <person name="Puehler A."/>
            <person name="Schlueter A."/>
        </authorList>
    </citation>
    <scope>NUCLEOTIDE SEQUENCE [LARGE SCALE GENOMIC DNA]</scope>
    <source>
        <strain evidence="4">M2/40</strain>
    </source>
</reference>
<protein>
    <submittedName>
        <fullName evidence="3">Putative membrane protein</fullName>
    </submittedName>
</protein>
<dbReference type="STRING" id="1216932.CM240_0343"/>
<dbReference type="Proteomes" id="UP000019426">
    <property type="component" value="Chromosome M2/40_rep1"/>
</dbReference>
<dbReference type="Gene3D" id="3.30.565.40">
    <property type="entry name" value="Fervidobacterium nodosum Rt17-B1 like"/>
    <property type="match status" value="1"/>
</dbReference>
<dbReference type="InterPro" id="IPR021729">
    <property type="entry name" value="DUF3298"/>
</dbReference>
<dbReference type="Pfam" id="PF11738">
    <property type="entry name" value="DUF3298"/>
    <property type="match status" value="1"/>
</dbReference>
<dbReference type="KEGG" id="clt:CM240_0343"/>
<keyword evidence="4" id="KW-1185">Reference proteome</keyword>
<evidence type="ECO:0000313" key="4">
    <source>
        <dbReference type="Proteomes" id="UP000019426"/>
    </source>
</evidence>
<evidence type="ECO:0000313" key="3">
    <source>
        <dbReference type="EMBL" id="CDM67510.1"/>
    </source>
</evidence>
<dbReference type="Gene3D" id="3.90.640.20">
    <property type="entry name" value="Heat-shock cognate protein, ATPase"/>
    <property type="match status" value="1"/>
</dbReference>
<organism evidence="3 4">
    <name type="scientific">Clostridium bornimense</name>
    <dbReference type="NCBI Taxonomy" id="1216932"/>
    <lineage>
        <taxon>Bacteria</taxon>
        <taxon>Bacillati</taxon>
        <taxon>Bacillota</taxon>
        <taxon>Clostridia</taxon>
        <taxon>Eubacteriales</taxon>
        <taxon>Clostridiaceae</taxon>
        <taxon>Clostridium</taxon>
    </lineage>
</organism>
<dbReference type="InterPro" id="IPR025303">
    <property type="entry name" value="PdaC"/>
</dbReference>
<dbReference type="HOGENOM" id="CLU_085048_1_1_9"/>
<dbReference type="EMBL" id="HG917868">
    <property type="protein sequence ID" value="CDM67510.1"/>
    <property type="molecule type" value="Genomic_DNA"/>
</dbReference>
<dbReference type="PATRIC" id="fig|1216932.3.peg.322"/>
<evidence type="ECO:0000259" key="1">
    <source>
        <dbReference type="Pfam" id="PF11738"/>
    </source>
</evidence>
<accession>W6SD21</accession>
<feature type="domain" description="DUF3298" evidence="1">
    <location>
        <begin position="167"/>
        <end position="242"/>
    </location>
</feature>
<dbReference type="eggNOG" id="COG5513">
    <property type="taxonomic scope" value="Bacteria"/>
</dbReference>
<name>W6SD21_9CLOT</name>
<proteinExistence type="predicted"/>
<feature type="domain" description="Deacetylase PdaC" evidence="2">
    <location>
        <begin position="58"/>
        <end position="142"/>
    </location>
</feature>
<dbReference type="Pfam" id="PF13739">
    <property type="entry name" value="PdaC"/>
    <property type="match status" value="1"/>
</dbReference>
<gene>
    <name evidence="3" type="ORF">CM240_0343</name>
</gene>
<sequence>MKRAATMVLGIFMALTSIISFCRYGNGMIFLSEECANASQNITINEEKPIVIKDIVKEENKPEYKFRIHIPKITGLKDIKKQNSINDTISEEILRFKDYFIENTKSGNNSEAEVHYTVTNNKKIFSLLIYYYEYYGGAHGLTTKRSINIYVPNSGGIKENENFLLLEDFFLDKVDYKTMINNYIINEIKKEPEKYFEDTLQKYSGFNENNFYFNDKGLVVYFQSYEIAPYASGSPEFNIPYSFLKNYIKKDFIP</sequence>
<dbReference type="AlphaFoldDB" id="W6SD21"/>
<evidence type="ECO:0000259" key="2">
    <source>
        <dbReference type="Pfam" id="PF13739"/>
    </source>
</evidence>
<dbReference type="InterPro" id="IPR037126">
    <property type="entry name" value="PdaC/RsiV-like_sf"/>
</dbReference>